<dbReference type="SMART" id="SM00254">
    <property type="entry name" value="ShKT"/>
    <property type="match status" value="1"/>
</dbReference>
<dbReference type="InterPro" id="IPR003582">
    <property type="entry name" value="ShKT_dom"/>
</dbReference>
<feature type="chain" id="PRO_5005891683" evidence="2">
    <location>
        <begin position="20"/>
        <end position="207"/>
    </location>
</feature>
<dbReference type="Gene3D" id="1.10.10.1870">
    <property type="entry name" value="ShTK domain-like"/>
    <property type="match status" value="1"/>
</dbReference>
<evidence type="ECO:0000256" key="2">
    <source>
        <dbReference type="SAM" id="SignalP"/>
    </source>
</evidence>
<comment type="caution">
    <text evidence="1">Lacks conserved residue(s) required for the propagation of feature annotation.</text>
</comment>
<accession>A0A0N4ZD78</accession>
<organism evidence="4 5">
    <name type="scientific">Parastrongyloides trichosuri</name>
    <name type="common">Possum-specific nematode worm</name>
    <dbReference type="NCBI Taxonomy" id="131310"/>
    <lineage>
        <taxon>Eukaryota</taxon>
        <taxon>Metazoa</taxon>
        <taxon>Ecdysozoa</taxon>
        <taxon>Nematoda</taxon>
        <taxon>Chromadorea</taxon>
        <taxon>Rhabditida</taxon>
        <taxon>Tylenchina</taxon>
        <taxon>Panagrolaimomorpha</taxon>
        <taxon>Strongyloidoidea</taxon>
        <taxon>Strongyloididae</taxon>
        <taxon>Parastrongyloides</taxon>
    </lineage>
</organism>
<dbReference type="AlphaFoldDB" id="A0A0N4ZD78"/>
<keyword evidence="2" id="KW-0732">Signal</keyword>
<dbReference type="PROSITE" id="PS51670">
    <property type="entry name" value="SHKT"/>
    <property type="match status" value="1"/>
</dbReference>
<evidence type="ECO:0000256" key="1">
    <source>
        <dbReference type="PROSITE-ProRule" id="PRU01005"/>
    </source>
</evidence>
<dbReference type="Proteomes" id="UP000038045">
    <property type="component" value="Unplaced"/>
</dbReference>
<dbReference type="Pfam" id="PF01549">
    <property type="entry name" value="ShK"/>
    <property type="match status" value="1"/>
</dbReference>
<evidence type="ECO:0000313" key="5">
    <source>
        <dbReference type="WBParaSite" id="PTRK_0000552400.1"/>
    </source>
</evidence>
<reference evidence="5" key="1">
    <citation type="submission" date="2017-02" db="UniProtKB">
        <authorList>
            <consortium name="WormBaseParasite"/>
        </authorList>
    </citation>
    <scope>IDENTIFICATION</scope>
</reference>
<feature type="domain" description="ShKT" evidence="3">
    <location>
        <begin position="132"/>
        <end position="170"/>
    </location>
</feature>
<feature type="signal peptide" evidence="2">
    <location>
        <begin position="1"/>
        <end position="19"/>
    </location>
</feature>
<proteinExistence type="predicted"/>
<keyword evidence="4" id="KW-1185">Reference proteome</keyword>
<evidence type="ECO:0000313" key="4">
    <source>
        <dbReference type="Proteomes" id="UP000038045"/>
    </source>
</evidence>
<protein>
    <submittedName>
        <fullName evidence="5">ShKT domain-containing protein</fullName>
    </submittedName>
</protein>
<evidence type="ECO:0000259" key="3">
    <source>
        <dbReference type="PROSITE" id="PS51670"/>
    </source>
</evidence>
<name>A0A0N4ZD78_PARTI</name>
<sequence length="207" mass="22917">MIFKGLLFIIFYHVNKVYAVGLFEACVYSTDCKVGFKPACVNIGNKNLCVEQCDDGEDLFQCGIGKKCNLNSMDVDGNTIRCCATEIKCLSMKECTKKGEVCSPYSLTCVPSSIPTTTISSTFRPYPLIGKCIDKGFIGTNDCSVIKDLCLKPIYKDFMQEYCAKTCGFCREKEITSECDGASCGNNTFEVKLKKELVAYIKVPPNF</sequence>
<dbReference type="WBParaSite" id="PTRK_0000552400.1">
    <property type="protein sequence ID" value="PTRK_0000552400.1"/>
    <property type="gene ID" value="PTRK_0000552400"/>
</dbReference>